<dbReference type="PANTHER" id="PTHR11616">
    <property type="entry name" value="SODIUM/CHLORIDE DEPENDENT TRANSPORTER"/>
    <property type="match status" value="1"/>
</dbReference>
<dbReference type="AlphaFoldDB" id="A0A2T7PTM6"/>
<feature type="transmembrane region" description="Helical" evidence="9">
    <location>
        <begin position="471"/>
        <end position="493"/>
    </location>
</feature>
<comment type="similarity">
    <text evidence="7">Belongs to the sodium:neurotransmitter symporter (SNF) (TC 2.A.22) family.</text>
</comment>
<evidence type="ECO:0000256" key="5">
    <source>
        <dbReference type="ARBA" id="ARBA00023136"/>
    </source>
</evidence>
<accession>A0A2T7PTM6</accession>
<organism evidence="10 11">
    <name type="scientific">Pomacea canaliculata</name>
    <name type="common">Golden apple snail</name>
    <dbReference type="NCBI Taxonomy" id="400727"/>
    <lineage>
        <taxon>Eukaryota</taxon>
        <taxon>Metazoa</taxon>
        <taxon>Spiralia</taxon>
        <taxon>Lophotrochozoa</taxon>
        <taxon>Mollusca</taxon>
        <taxon>Gastropoda</taxon>
        <taxon>Caenogastropoda</taxon>
        <taxon>Architaenioglossa</taxon>
        <taxon>Ampullarioidea</taxon>
        <taxon>Ampullariidae</taxon>
        <taxon>Pomacea</taxon>
    </lineage>
</organism>
<dbReference type="EMBL" id="PZQS01000002">
    <property type="protein sequence ID" value="PVD36772.1"/>
    <property type="molecule type" value="Genomic_DNA"/>
</dbReference>
<keyword evidence="4 9" id="KW-1133">Transmembrane helix</keyword>
<protein>
    <recommendedName>
        <fullName evidence="7">Transporter</fullName>
    </recommendedName>
</protein>
<feature type="transmembrane region" description="Helical" evidence="9">
    <location>
        <begin position="441"/>
        <end position="465"/>
    </location>
</feature>
<feature type="transmembrane region" description="Helical" evidence="9">
    <location>
        <begin position="116"/>
        <end position="143"/>
    </location>
</feature>
<evidence type="ECO:0000256" key="8">
    <source>
        <dbReference type="SAM" id="MobiDB-lite"/>
    </source>
</evidence>
<feature type="transmembrane region" description="Helical" evidence="9">
    <location>
        <begin position="555"/>
        <end position="574"/>
    </location>
</feature>
<feature type="transmembrane region" description="Helical" evidence="9">
    <location>
        <begin position="399"/>
        <end position="420"/>
    </location>
</feature>
<evidence type="ECO:0000256" key="7">
    <source>
        <dbReference type="RuleBase" id="RU003732"/>
    </source>
</evidence>
<evidence type="ECO:0000313" key="11">
    <source>
        <dbReference type="Proteomes" id="UP000245119"/>
    </source>
</evidence>
<keyword evidence="7" id="KW-0769">Symport</keyword>
<dbReference type="Proteomes" id="UP000245119">
    <property type="component" value="Linkage Group LG2"/>
</dbReference>
<dbReference type="GO" id="GO:0089718">
    <property type="term" value="P:amino acid import across plasma membrane"/>
    <property type="evidence" value="ECO:0007669"/>
    <property type="project" value="TreeGrafter"/>
</dbReference>
<feature type="compositionally biased region" description="Polar residues" evidence="8">
    <location>
        <begin position="1"/>
        <end position="17"/>
    </location>
</feature>
<keyword evidence="6" id="KW-0915">Sodium</keyword>
<dbReference type="CDD" id="cd10324">
    <property type="entry name" value="SLC6sbd"/>
    <property type="match status" value="1"/>
</dbReference>
<feature type="transmembrane region" description="Helical" evidence="9">
    <location>
        <begin position="514"/>
        <end position="535"/>
    </location>
</feature>
<dbReference type="GO" id="GO:0005886">
    <property type="term" value="C:plasma membrane"/>
    <property type="evidence" value="ECO:0007669"/>
    <property type="project" value="TreeGrafter"/>
</dbReference>
<dbReference type="Pfam" id="PF00209">
    <property type="entry name" value="SNF"/>
    <property type="match status" value="2"/>
</dbReference>
<evidence type="ECO:0000256" key="6">
    <source>
        <dbReference type="PIRSR" id="PIRSR600175-1"/>
    </source>
</evidence>
<dbReference type="SUPFAM" id="SSF161070">
    <property type="entry name" value="SNF-like"/>
    <property type="match status" value="1"/>
</dbReference>
<dbReference type="PROSITE" id="PS00754">
    <property type="entry name" value="NA_NEUROTRAN_SYMP_2"/>
    <property type="match status" value="1"/>
</dbReference>
<feature type="binding site" evidence="6">
    <location>
        <position position="50"/>
    </location>
    <ligand>
        <name>Na(+)</name>
        <dbReference type="ChEBI" id="CHEBI:29101"/>
        <label>1</label>
    </ligand>
</feature>
<feature type="binding site" evidence="6">
    <location>
        <position position="411"/>
    </location>
    <ligand>
        <name>Na(+)</name>
        <dbReference type="ChEBI" id="CHEBI:29101"/>
        <label>1</label>
    </ligand>
</feature>
<feature type="transmembrane region" description="Helical" evidence="9">
    <location>
        <begin position="242"/>
        <end position="262"/>
    </location>
</feature>
<dbReference type="PANTHER" id="PTHR11616:SF236">
    <property type="entry name" value="TRANSPORTER"/>
    <property type="match status" value="1"/>
</dbReference>
<comment type="subcellular location">
    <subcellularLocation>
        <location evidence="1">Membrane</location>
        <topology evidence="1">Multi-pass membrane protein</topology>
    </subcellularLocation>
</comment>
<feature type="binding site" evidence="6">
    <location>
        <position position="414"/>
    </location>
    <ligand>
        <name>Na(+)</name>
        <dbReference type="ChEBI" id="CHEBI:29101"/>
        <label>1</label>
    </ligand>
</feature>
<dbReference type="GO" id="GO:0005283">
    <property type="term" value="F:amino acid:sodium symporter activity"/>
    <property type="evidence" value="ECO:0007669"/>
    <property type="project" value="TreeGrafter"/>
</dbReference>
<evidence type="ECO:0000256" key="1">
    <source>
        <dbReference type="ARBA" id="ARBA00004141"/>
    </source>
</evidence>
<dbReference type="GO" id="GO:0046872">
    <property type="term" value="F:metal ion binding"/>
    <property type="evidence" value="ECO:0007669"/>
    <property type="project" value="UniProtKB-KW"/>
</dbReference>
<dbReference type="GO" id="GO:0015179">
    <property type="term" value="F:L-amino acid transmembrane transporter activity"/>
    <property type="evidence" value="ECO:0007669"/>
    <property type="project" value="TreeGrafter"/>
</dbReference>
<keyword evidence="11" id="KW-1185">Reference proteome</keyword>
<dbReference type="OrthoDB" id="6581954at2759"/>
<dbReference type="InterPro" id="IPR037272">
    <property type="entry name" value="SNS_sf"/>
</dbReference>
<dbReference type="PRINTS" id="PR00176">
    <property type="entry name" value="NANEUSMPORT"/>
</dbReference>
<keyword evidence="5 9" id="KW-0472">Membrane</keyword>
<proteinExistence type="inferred from homology"/>
<evidence type="ECO:0000256" key="3">
    <source>
        <dbReference type="ARBA" id="ARBA00022692"/>
    </source>
</evidence>
<feature type="region of interest" description="Disordered" evidence="8">
    <location>
        <begin position="1"/>
        <end position="36"/>
    </location>
</feature>
<evidence type="ECO:0000256" key="9">
    <source>
        <dbReference type="SAM" id="Phobius"/>
    </source>
</evidence>
<dbReference type="PROSITE" id="PS50267">
    <property type="entry name" value="NA_NEUROTRAN_SYMP_3"/>
    <property type="match status" value="1"/>
</dbReference>
<keyword evidence="2 7" id="KW-0813">Transport</keyword>
<feature type="binding site" evidence="6">
    <location>
        <position position="53"/>
    </location>
    <ligand>
        <name>Na(+)</name>
        <dbReference type="ChEBI" id="CHEBI:29101"/>
        <label>1</label>
    </ligand>
</feature>
<keyword evidence="3 7" id="KW-0812">Transmembrane</keyword>
<dbReference type="GO" id="GO:0015187">
    <property type="term" value="F:glycine transmembrane transporter activity"/>
    <property type="evidence" value="ECO:0007669"/>
    <property type="project" value="TreeGrafter"/>
</dbReference>
<name>A0A2T7PTM6_POMCA</name>
<keyword evidence="6" id="KW-0479">Metal-binding</keyword>
<feature type="binding site" evidence="6">
    <location>
        <position position="314"/>
    </location>
    <ligand>
        <name>Na(+)</name>
        <dbReference type="ChEBI" id="CHEBI:29101"/>
        <label>1</label>
    </ligand>
</feature>
<gene>
    <name evidence="10" type="ORF">C0Q70_03762</name>
</gene>
<reference evidence="10 11" key="1">
    <citation type="submission" date="2018-04" db="EMBL/GenBank/DDBJ databases">
        <title>The genome of golden apple snail Pomacea canaliculata provides insight into stress tolerance and invasive adaptation.</title>
        <authorList>
            <person name="Liu C."/>
            <person name="Liu B."/>
            <person name="Ren Y."/>
            <person name="Zhang Y."/>
            <person name="Wang H."/>
            <person name="Li S."/>
            <person name="Jiang F."/>
            <person name="Yin L."/>
            <person name="Zhang G."/>
            <person name="Qian W."/>
            <person name="Fan W."/>
        </authorList>
    </citation>
    <scope>NUCLEOTIDE SEQUENCE [LARGE SCALE GENOMIC DNA]</scope>
    <source>
        <strain evidence="10">SZHN2017</strain>
        <tissue evidence="10">Muscle</tissue>
    </source>
</reference>
<feature type="transmembrane region" description="Helical" evidence="9">
    <location>
        <begin position="63"/>
        <end position="84"/>
    </location>
</feature>
<feature type="transmembrane region" description="Helical" evidence="9">
    <location>
        <begin position="340"/>
        <end position="361"/>
    </location>
</feature>
<dbReference type="PROSITE" id="PS00610">
    <property type="entry name" value="NA_NEUROTRAN_SYMP_1"/>
    <property type="match status" value="1"/>
</dbReference>
<evidence type="ECO:0000313" key="10">
    <source>
        <dbReference type="EMBL" id="PVD36772.1"/>
    </source>
</evidence>
<sequence length="637" mass="71143">MQDVLQQGSTVHQTEQAQGQQDRDDERTEEDGSERGQWGHKAEFILSCIGLSVGLGNVWRFPYLAYANGGAAFLIAYLILQLLVGKPLYFMELVMGQFSAKGPTKVWEMNPAAKGIGISMCMISLIVAIYYNIIMAYTLYFFFSSMQTTLPWTECKPEWGDCIAKRTGPPPLPCTVNTTYMMELGRCECVGNDTIDDPLMLGFNCTHKQKTATELYFYKEVIQVSPGIYPDEMGAPLWKLTLCLLLSWIVVVLCLIKGGLLYGDLSIRGTADPPGAGGSAGRCHRGVKFFIIPTWESLLEVKVWVAAAGQMFFSLSVSFGGIIMFGSYNKFNNNVHGDALLISAMDLVTSVIAGFVVFTTFGGMATTIGTTVDKVAKAGYGLAFVAYPEALSNLPVPQLWSVIFFFMLFTLGLDSEFGMMETILTCLHDEFPKLRKWKSQLVIGLSIACYLMALPCTCPGGDYVVTLMDHYGADFAVLFLSCFEVISVMWVYGVMRFLRDVEYMLGHRPHLWPYWVFCWVFAAPVIIALLFSYRMATYDPPHIDPNTPFPDFAQAIGWVLLSVVLCPIPLWFAYHAIKTFMNNKHLSQSEIIRKIFAPTDKWIPADGNKDYYLSPSDYPMDNKFGIDNPAASYDDKP</sequence>
<comment type="caution">
    <text evidence="10">The sequence shown here is derived from an EMBL/GenBank/DDBJ whole genome shotgun (WGS) entry which is preliminary data.</text>
</comment>
<evidence type="ECO:0000256" key="4">
    <source>
        <dbReference type="ARBA" id="ARBA00022989"/>
    </source>
</evidence>
<dbReference type="InterPro" id="IPR000175">
    <property type="entry name" value="Na/ntran_symport"/>
</dbReference>
<feature type="binding site" evidence="6">
    <location>
        <position position="415"/>
    </location>
    <ligand>
        <name>Na(+)</name>
        <dbReference type="ChEBI" id="CHEBI:29101"/>
        <label>1</label>
    </ligand>
</feature>
<evidence type="ECO:0000256" key="2">
    <source>
        <dbReference type="ARBA" id="ARBA00022448"/>
    </source>
</evidence>
<feature type="transmembrane region" description="Helical" evidence="9">
    <location>
        <begin position="303"/>
        <end position="328"/>
    </location>
</feature>
<feature type="binding site" evidence="6">
    <location>
        <position position="57"/>
    </location>
    <ligand>
        <name>Na(+)</name>
        <dbReference type="ChEBI" id="CHEBI:29101"/>
        <label>1</label>
    </ligand>
</feature>